<feature type="domain" description="Helicase-associated" evidence="2">
    <location>
        <begin position="2"/>
        <end position="65"/>
    </location>
</feature>
<evidence type="ECO:0000256" key="1">
    <source>
        <dbReference type="SAM" id="MobiDB-lite"/>
    </source>
</evidence>
<evidence type="ECO:0000313" key="4">
    <source>
        <dbReference type="Proteomes" id="UP000064183"/>
    </source>
</evidence>
<sequence>MWLEGYQALIRWRAENNVTGVHAVPYDVEVEVGATKAFPLGRWVHQQRKSLRAGELDPHRKELLDTPEAGMVWEPGEEAWENKLAALRSYRQATGHLAPRQDAVWGESEAEGLVPIGQHLANLRRKGGLGKDPDRAEKRAQQLTEIDPDWNCSWSLNWQRHYRVLADLVDADGALPYIAPGVYMDGDDIGAWRWKQQNAGVQAQLTPEQRERLARLGIPIAEPPSPPPTAKGPGKTPSKTQVAFQRGLTALEQWVEQEGADRPVPRGAVIEVTVDGEAEPVPVRLGVWLSNTKSRRDRLKADQLAALAALGMKWAGPPPAIAAAPEPPAALQPAPSAAPAKRAVREHHEESDGELYEGGTCTCDLIERFGPPSEHESY</sequence>
<dbReference type="KEGG" id="sgb:WQO_33615"/>
<feature type="domain" description="Helicase-associated" evidence="2">
    <location>
        <begin position="242"/>
        <end position="312"/>
    </location>
</feature>
<dbReference type="Gene3D" id="6.10.140.530">
    <property type="match status" value="1"/>
</dbReference>
<proteinExistence type="predicted"/>
<dbReference type="GO" id="GO:0004386">
    <property type="term" value="F:helicase activity"/>
    <property type="evidence" value="ECO:0007669"/>
    <property type="project" value="UniProtKB-KW"/>
</dbReference>
<feature type="domain" description="Helicase-associated" evidence="2">
    <location>
        <begin position="77"/>
        <end position="147"/>
    </location>
</feature>
<keyword evidence="3" id="KW-0378">Hydrolase</keyword>
<dbReference type="PANTHER" id="PTHR33418">
    <property type="entry name" value="HELICASE-ASSOCIATED"/>
    <property type="match status" value="1"/>
</dbReference>
<keyword evidence="3" id="KW-0347">Helicase</keyword>
<evidence type="ECO:0000313" key="3">
    <source>
        <dbReference type="EMBL" id="ALU97852.1"/>
    </source>
</evidence>
<keyword evidence="3" id="KW-0547">Nucleotide-binding</keyword>
<dbReference type="AlphaFoldDB" id="A0A0U3LNY7"/>
<feature type="domain" description="Helicase-associated" evidence="2">
    <location>
        <begin position="155"/>
        <end position="217"/>
    </location>
</feature>
<accession>A0A0U3LNY7</accession>
<dbReference type="Pfam" id="PF03457">
    <property type="entry name" value="HA"/>
    <property type="match status" value="4"/>
</dbReference>
<feature type="compositionally biased region" description="Low complexity" evidence="1">
    <location>
        <begin position="331"/>
        <end position="340"/>
    </location>
</feature>
<dbReference type="InterPro" id="IPR005114">
    <property type="entry name" value="Helicase_assoc"/>
</dbReference>
<organism evidence="3 4">
    <name type="scientific">Streptomyces globisporus C-1027</name>
    <dbReference type="NCBI Taxonomy" id="1172567"/>
    <lineage>
        <taxon>Bacteria</taxon>
        <taxon>Bacillati</taxon>
        <taxon>Actinomycetota</taxon>
        <taxon>Actinomycetes</taxon>
        <taxon>Kitasatosporales</taxon>
        <taxon>Streptomycetaceae</taxon>
        <taxon>Streptomyces</taxon>
    </lineage>
</organism>
<protein>
    <submittedName>
        <fullName evidence="3">Helicase</fullName>
    </submittedName>
</protein>
<feature type="compositionally biased region" description="Pro residues" evidence="1">
    <location>
        <begin position="221"/>
        <end position="230"/>
    </location>
</feature>
<feature type="region of interest" description="Disordered" evidence="1">
    <location>
        <begin position="323"/>
        <end position="357"/>
    </location>
</feature>
<feature type="region of interest" description="Disordered" evidence="1">
    <location>
        <begin position="219"/>
        <end position="239"/>
    </location>
</feature>
<dbReference type="Proteomes" id="UP000064183">
    <property type="component" value="Chromosome"/>
</dbReference>
<keyword evidence="3" id="KW-0067">ATP-binding</keyword>
<name>A0A0U3LNY7_STRGL</name>
<dbReference type="PANTHER" id="PTHR33418:SF1">
    <property type="entry name" value="HELICASE-ASSOCIATED DOMAIN-CONTAINING PROTEIN"/>
    <property type="match status" value="1"/>
</dbReference>
<dbReference type="STRING" id="1172567.WQO_33615"/>
<evidence type="ECO:0000259" key="2">
    <source>
        <dbReference type="Pfam" id="PF03457"/>
    </source>
</evidence>
<reference evidence="3 4" key="1">
    <citation type="journal article" date="2012" name="J. Bacteriol.">
        <title>Draft genome sequence of Streptomyces globisporus C-1027, which produces an antitumor antibiotic consisting of a nine-membered enediyne with a chromoprotein.</title>
        <authorList>
            <person name="Wang L."/>
            <person name="Wang S."/>
            <person name="He Q."/>
            <person name="Yu T."/>
            <person name="Li Q."/>
            <person name="Hong B."/>
        </authorList>
    </citation>
    <scope>NUCLEOTIDE SEQUENCE [LARGE SCALE GENOMIC DNA]</scope>
    <source>
        <strain evidence="3 4">C-1027</strain>
    </source>
</reference>
<dbReference type="EMBL" id="CP013738">
    <property type="protein sequence ID" value="ALU97852.1"/>
    <property type="molecule type" value="Genomic_DNA"/>
</dbReference>
<gene>
    <name evidence="3" type="ORF">WQO_33615</name>
</gene>